<dbReference type="Proteomes" id="UP000520814">
    <property type="component" value="Unassembled WGS sequence"/>
</dbReference>
<proteinExistence type="predicted"/>
<dbReference type="RefSeq" id="WP_184192162.1">
    <property type="nucleotide sequence ID" value="NZ_JACHGW010000001.1"/>
</dbReference>
<evidence type="ECO:0000256" key="2">
    <source>
        <dbReference type="SAM" id="Phobius"/>
    </source>
</evidence>
<feature type="transmembrane region" description="Helical" evidence="2">
    <location>
        <begin position="148"/>
        <end position="170"/>
    </location>
</feature>
<feature type="transmembrane region" description="Helical" evidence="2">
    <location>
        <begin position="72"/>
        <end position="93"/>
    </location>
</feature>
<evidence type="ECO:0000313" key="3">
    <source>
        <dbReference type="EMBL" id="MBB6048520.1"/>
    </source>
</evidence>
<name>A0A7W9SLI6_ARMRO</name>
<evidence type="ECO:0000313" key="4">
    <source>
        <dbReference type="Proteomes" id="UP000520814"/>
    </source>
</evidence>
<protein>
    <submittedName>
        <fullName evidence="3">Uncharacterized protein</fullName>
    </submittedName>
</protein>
<keyword evidence="2" id="KW-0472">Membrane</keyword>
<feature type="region of interest" description="Disordered" evidence="1">
    <location>
        <begin position="1"/>
        <end position="42"/>
    </location>
</feature>
<organism evidence="3 4">
    <name type="scientific">Armatimonas rosea</name>
    <dbReference type="NCBI Taxonomy" id="685828"/>
    <lineage>
        <taxon>Bacteria</taxon>
        <taxon>Bacillati</taxon>
        <taxon>Armatimonadota</taxon>
        <taxon>Armatimonadia</taxon>
        <taxon>Armatimonadales</taxon>
        <taxon>Armatimonadaceae</taxon>
        <taxon>Armatimonas</taxon>
    </lineage>
</organism>
<gene>
    <name evidence="3" type="ORF">HNQ39_000282</name>
</gene>
<accession>A0A7W9SLI6</accession>
<reference evidence="3 4" key="1">
    <citation type="submission" date="2020-08" db="EMBL/GenBank/DDBJ databases">
        <title>Genomic Encyclopedia of Type Strains, Phase IV (KMG-IV): sequencing the most valuable type-strain genomes for metagenomic binning, comparative biology and taxonomic classification.</title>
        <authorList>
            <person name="Goeker M."/>
        </authorList>
    </citation>
    <scope>NUCLEOTIDE SEQUENCE [LARGE SCALE GENOMIC DNA]</scope>
    <source>
        <strain evidence="3 4">DSM 23562</strain>
    </source>
</reference>
<keyword evidence="2" id="KW-0812">Transmembrane</keyword>
<dbReference type="EMBL" id="JACHGW010000001">
    <property type="protein sequence ID" value="MBB6048520.1"/>
    <property type="molecule type" value="Genomic_DNA"/>
</dbReference>
<feature type="transmembrane region" description="Helical" evidence="2">
    <location>
        <begin position="213"/>
        <end position="232"/>
    </location>
</feature>
<evidence type="ECO:0000256" key="1">
    <source>
        <dbReference type="SAM" id="MobiDB-lite"/>
    </source>
</evidence>
<comment type="caution">
    <text evidence="3">The sequence shown here is derived from an EMBL/GenBank/DDBJ whole genome shotgun (WGS) entry which is preliminary data.</text>
</comment>
<feature type="transmembrane region" description="Helical" evidence="2">
    <location>
        <begin position="105"/>
        <end position="127"/>
    </location>
</feature>
<feature type="transmembrane region" description="Helical" evidence="2">
    <location>
        <begin position="182"/>
        <end position="201"/>
    </location>
</feature>
<feature type="transmembrane region" description="Helical" evidence="2">
    <location>
        <begin position="252"/>
        <end position="273"/>
    </location>
</feature>
<dbReference type="AlphaFoldDB" id="A0A7W9SLI6"/>
<keyword evidence="2" id="KW-1133">Transmembrane helix</keyword>
<keyword evidence="4" id="KW-1185">Reference proteome</keyword>
<sequence>MRREMFTESDFSAEPDAPAAAPPPELPRPELSQYERAAETPTPLVTAKTADKKLIQRLDPMERMKVAELAKWALLIGIGGLLMWLKAILWSAFQTTKASGLKVGYSLIPIGAILGAFLATAILRSLAAKKATQGKQSTYKAVDAIRDWAVTGVVTGVLATFMLLIARAVLPASFATERSAPFYISRFIAIGIAAIIGLFVSRRLAVRGDSVMAGGNFGLVQLLPQAALVALFTLPLEDFVHGIVSGWPFMTWATGIPALIGFGWAGSTLAWAWKADQKLRFLQGGKQGKDSRYVATGGEALEMNFTVIGGRESGKTVLLAGAYKEWQENTAERYGVIVKPVDITPVNYEQLDESQKRFYLDRNLDYLSDLIYTYNQWPPSTQGMREFKFDVYVRLRKGEQPTKVARINLLDYPGSLLVTSDHSAEAHRKYWNRIADSDGILFVGDISALRRGVQEEGLNDVHSAFRAAMDVLIDGKTDRKMGVNIEGRIEGNGKNRVIPVGMVMTKCDECVELSSGLPNHVQMDNLIYGERRVRDKNDVNSSLLRYSGPYGILQEWEEKCRATGPGFADVEIFKTTAITASRPANGPDGNPDLSRKFEMISPQDTSPTNCATPLLWLTARALRWNVTTFTELKRWLLGSTDTTAQRHLDAIRHIEKVVELWQTAIEERRSTEK</sequence>